<dbReference type="PRINTS" id="PR01438">
    <property type="entry name" value="UNVRSLSTRESS"/>
</dbReference>
<dbReference type="Proteomes" id="UP000062788">
    <property type="component" value="Unassembled WGS sequence"/>
</dbReference>
<dbReference type="AlphaFoldDB" id="A0A124P8L6"/>
<comment type="similarity">
    <text evidence="1">Belongs to the universal stress protein A family.</text>
</comment>
<dbReference type="CDD" id="cd00293">
    <property type="entry name" value="USP-like"/>
    <property type="match status" value="1"/>
</dbReference>
<dbReference type="InterPro" id="IPR006016">
    <property type="entry name" value="UspA"/>
</dbReference>
<dbReference type="RefSeq" id="WP_059518765.1">
    <property type="nucleotide sequence ID" value="NZ_LOWA01000037.1"/>
</dbReference>
<dbReference type="Pfam" id="PF00582">
    <property type="entry name" value="Usp"/>
    <property type="match status" value="1"/>
</dbReference>
<dbReference type="Gene3D" id="3.40.50.12370">
    <property type="match status" value="1"/>
</dbReference>
<evidence type="ECO:0000313" key="4">
    <source>
        <dbReference type="Proteomes" id="UP000062788"/>
    </source>
</evidence>
<dbReference type="PANTHER" id="PTHR46268:SF15">
    <property type="entry name" value="UNIVERSAL STRESS PROTEIN HP_0031"/>
    <property type="match status" value="1"/>
</dbReference>
<dbReference type="InterPro" id="IPR006015">
    <property type="entry name" value="Universal_stress_UspA"/>
</dbReference>
<proteinExistence type="inferred from homology"/>
<name>A0A124P8L6_9BURK</name>
<comment type="caution">
    <text evidence="3">The sequence shown here is derived from an EMBL/GenBank/DDBJ whole genome shotgun (WGS) entry which is preliminary data.</text>
</comment>
<protein>
    <submittedName>
        <fullName evidence="3">Universal stress protein UspA</fullName>
    </submittedName>
</protein>
<dbReference type="EMBL" id="LOWA01000037">
    <property type="protein sequence ID" value="KVE25744.1"/>
    <property type="molecule type" value="Genomic_DNA"/>
</dbReference>
<dbReference type="PANTHER" id="PTHR46268">
    <property type="entry name" value="STRESS RESPONSE PROTEIN NHAX"/>
    <property type="match status" value="1"/>
</dbReference>
<accession>A0A124P8L6</accession>
<evidence type="ECO:0000313" key="3">
    <source>
        <dbReference type="EMBL" id="KVE25744.1"/>
    </source>
</evidence>
<evidence type="ECO:0000259" key="2">
    <source>
        <dbReference type="Pfam" id="PF00582"/>
    </source>
</evidence>
<organism evidence="3 4">
    <name type="scientific">Burkholderia singularis</name>
    <dbReference type="NCBI Taxonomy" id="1503053"/>
    <lineage>
        <taxon>Bacteria</taxon>
        <taxon>Pseudomonadati</taxon>
        <taxon>Pseudomonadota</taxon>
        <taxon>Betaproteobacteria</taxon>
        <taxon>Burkholderiales</taxon>
        <taxon>Burkholderiaceae</taxon>
        <taxon>Burkholderia</taxon>
        <taxon>pseudomallei group</taxon>
    </lineage>
</organism>
<gene>
    <name evidence="3" type="ORF">WS67_17760</name>
</gene>
<dbReference type="OrthoDB" id="9804721at2"/>
<dbReference type="SUPFAM" id="SSF52402">
    <property type="entry name" value="Adenine nucleotide alpha hydrolases-like"/>
    <property type="match status" value="2"/>
</dbReference>
<reference evidence="3 4" key="1">
    <citation type="submission" date="2015-11" db="EMBL/GenBank/DDBJ databases">
        <title>Expanding the genomic diversity of Burkholderia species for the development of highly accurate diagnostics.</title>
        <authorList>
            <person name="Sahl J."/>
            <person name="Keim P."/>
            <person name="Wagner D."/>
        </authorList>
    </citation>
    <scope>NUCLEOTIDE SEQUENCE [LARGE SCALE GENOMIC DNA]</scope>
    <source>
        <strain evidence="3 4">TSV85</strain>
    </source>
</reference>
<evidence type="ECO:0000256" key="1">
    <source>
        <dbReference type="ARBA" id="ARBA00008791"/>
    </source>
</evidence>
<feature type="domain" description="UspA" evidence="2">
    <location>
        <begin position="3"/>
        <end position="112"/>
    </location>
</feature>
<sequence length="277" mass="29803">MSYKTLLVHLDNGRHCARRAAFALELAQRFDAHLIGLYAAGNNPFELLYRPDKAPLAEDQRQRAARRDEAKHAFLAAAERAGRSVEWRAPVGPITEVAPLHARHADLLVLGQPDPDDRAADTAPHHFAADMLMASGRPAIVLPHAAAHANCGENVLIGWDGSREASRAVTDALPLLIHARFVTVETVRPGRRHEPEAAPAGIDVSAYLAHHGIRASFSTTPCDAGGVGATLLNRASDLHADLLVAGAYGHARIYERVLGGATHTMLETMTVPVLMSH</sequence>
<keyword evidence="4" id="KW-1185">Reference proteome</keyword>